<comment type="caution">
    <text evidence="2">The sequence shown here is derived from an EMBL/GenBank/DDBJ whole genome shotgun (WGS) entry which is preliminary data.</text>
</comment>
<dbReference type="InterPro" id="IPR050904">
    <property type="entry name" value="Adhesion/Biosynth-related"/>
</dbReference>
<dbReference type="FunFam" id="2.30.180.10:FF:000032">
    <property type="entry name" value="Fasciclin domain-containing protein, putative"/>
    <property type="match status" value="1"/>
</dbReference>
<gene>
    <name evidence="2" type="ORF">CLV31_102287</name>
</gene>
<evidence type="ECO:0000313" key="2">
    <source>
        <dbReference type="EMBL" id="PZV86387.1"/>
    </source>
</evidence>
<name>A0A326S910_9BACT</name>
<dbReference type="GO" id="GO:0005615">
    <property type="term" value="C:extracellular space"/>
    <property type="evidence" value="ECO:0007669"/>
    <property type="project" value="TreeGrafter"/>
</dbReference>
<reference evidence="2 3" key="1">
    <citation type="submission" date="2018-06" db="EMBL/GenBank/DDBJ databases">
        <title>Genomic Encyclopedia of Archaeal and Bacterial Type Strains, Phase II (KMG-II): from individual species to whole genera.</title>
        <authorList>
            <person name="Goeker M."/>
        </authorList>
    </citation>
    <scope>NUCLEOTIDE SEQUENCE [LARGE SCALE GENOMIC DNA]</scope>
    <source>
        <strain evidence="2 3">T4</strain>
    </source>
</reference>
<protein>
    <submittedName>
        <fullName evidence="2">Putative surface protein with fasciclin (FAS1) repeats</fullName>
    </submittedName>
</protein>
<feature type="domain" description="FAS1" evidence="1">
    <location>
        <begin position="23"/>
        <end position="156"/>
    </location>
</feature>
<dbReference type="EMBL" id="QKTX01000002">
    <property type="protein sequence ID" value="PZV86387.1"/>
    <property type="molecule type" value="Genomic_DNA"/>
</dbReference>
<dbReference type="PROSITE" id="PS50213">
    <property type="entry name" value="FAS1"/>
    <property type="match status" value="2"/>
</dbReference>
<dbReference type="InterPro" id="IPR036378">
    <property type="entry name" value="FAS1_dom_sf"/>
</dbReference>
<dbReference type="Gene3D" id="2.30.180.10">
    <property type="entry name" value="FAS1 domain"/>
    <property type="match status" value="2"/>
</dbReference>
<sequence>MTGALVAFGLSSCNNDDTPDVPSQNVLEIASSNPSFSTLVAAVDQAGLTTALASSGPFTVFAPNDDAFNSFLSDTGISAEDLLSNPQLEDILNYHLVSGRAVSSDIQQGALETNSGQPFYVSVDPNGGLWINGKSRVIQADVQANNGVIHVVDYVITAPTNTIAEIAVQASQSATPEFTQLVAALSRADLVEAVNGDFSDNLTVFAPTDAAFQELYAALGVSSVDEIPLETLTNVLLYHVVPSRAFSQDLRQDATLPTLLEGQTLRVDLANLRINESGLLAESLNIHGINGVIHPIDQVLLPADEE</sequence>
<evidence type="ECO:0000259" key="1">
    <source>
        <dbReference type="PROSITE" id="PS50213"/>
    </source>
</evidence>
<dbReference type="PANTHER" id="PTHR10900:SF77">
    <property type="entry name" value="FI19380P1"/>
    <property type="match status" value="1"/>
</dbReference>
<feature type="domain" description="FAS1" evidence="1">
    <location>
        <begin position="165"/>
        <end position="300"/>
    </location>
</feature>
<dbReference type="SUPFAM" id="SSF82153">
    <property type="entry name" value="FAS1 domain"/>
    <property type="match status" value="2"/>
</dbReference>
<dbReference type="Proteomes" id="UP000248917">
    <property type="component" value="Unassembled WGS sequence"/>
</dbReference>
<organism evidence="2 3">
    <name type="scientific">Algoriphagus aquaeductus</name>
    <dbReference type="NCBI Taxonomy" id="475299"/>
    <lineage>
        <taxon>Bacteria</taxon>
        <taxon>Pseudomonadati</taxon>
        <taxon>Bacteroidota</taxon>
        <taxon>Cytophagia</taxon>
        <taxon>Cytophagales</taxon>
        <taxon>Cyclobacteriaceae</taxon>
        <taxon>Algoriphagus</taxon>
    </lineage>
</organism>
<keyword evidence="3" id="KW-1185">Reference proteome</keyword>
<proteinExistence type="predicted"/>
<dbReference type="AlphaFoldDB" id="A0A326S910"/>
<dbReference type="PANTHER" id="PTHR10900">
    <property type="entry name" value="PERIOSTIN-RELATED"/>
    <property type="match status" value="1"/>
</dbReference>
<accession>A0A326S910</accession>
<evidence type="ECO:0000313" key="3">
    <source>
        <dbReference type="Proteomes" id="UP000248917"/>
    </source>
</evidence>
<dbReference type="Pfam" id="PF02469">
    <property type="entry name" value="Fasciclin"/>
    <property type="match status" value="2"/>
</dbReference>
<dbReference type="SMART" id="SM00554">
    <property type="entry name" value="FAS1"/>
    <property type="match status" value="2"/>
</dbReference>
<dbReference type="InterPro" id="IPR000782">
    <property type="entry name" value="FAS1_domain"/>
</dbReference>